<reference evidence="1 2" key="1">
    <citation type="submission" date="2016-10" db="EMBL/GenBank/DDBJ databases">
        <title>Paenibacillus species isolates.</title>
        <authorList>
            <person name="Beno S.M."/>
        </authorList>
    </citation>
    <scope>NUCLEOTIDE SEQUENCE [LARGE SCALE GENOMIC DNA]</scope>
    <source>
        <strain evidence="1 2">FSL H7-0744</strain>
    </source>
</reference>
<organism evidence="1 2">
    <name type="scientific">Paenibacillus borealis</name>
    <dbReference type="NCBI Taxonomy" id="160799"/>
    <lineage>
        <taxon>Bacteria</taxon>
        <taxon>Bacillati</taxon>
        <taxon>Bacillota</taxon>
        <taxon>Bacilli</taxon>
        <taxon>Bacillales</taxon>
        <taxon>Paenibacillaceae</taxon>
        <taxon>Paenibacillus</taxon>
    </lineage>
</organism>
<evidence type="ECO:0000313" key="1">
    <source>
        <dbReference type="EMBL" id="OMD44501.1"/>
    </source>
</evidence>
<dbReference type="Pfam" id="PF14398">
    <property type="entry name" value="ATPgrasp_YheCD"/>
    <property type="match status" value="1"/>
</dbReference>
<accession>A0ABX3H4D0</accession>
<sequence>MWIKWSNDSEHIVLSNKYSLQFGAQIPPKIKFHFGSFETERELTLSTLLTKDTIVLPVSIKLNFMIPDTLPYDLRIDENGLHLGPVIAILTSRVNVSPGIRTKYLEYLWDYKNLKGLIYLCPLEGVNPAKTGIEGYYYQPDKLGSAGIWKKGVFPYPDVVYRRIVVNRNDKYDHLLITVGHKIFNPSFLDKWAVWKALQDNPKINPHLPKTALLRNAKEVICMLKDYGSVYLKPVSGSFGRGIVKIELTNKGYLWKHKNTKKKLSQKKLIKLLCYQKRRRTYLFQQSVSLKVHNKHVDFRVIMQKNNTQTWNCTGIIARYGMKGKHYTNDVSALKLGVDGLKNALNLNDLQIKLKTQEILSLCTLVCENLDKLHGPYADLGLDVAIDTNYKVWLLEINFRHMHNIAALVGQQSSMYSKVITRPLEFAKAFAGYSTP</sequence>
<dbReference type="InterPro" id="IPR026838">
    <property type="entry name" value="YheC/D"/>
</dbReference>
<dbReference type="SUPFAM" id="SSF56059">
    <property type="entry name" value="Glutathione synthetase ATP-binding domain-like"/>
    <property type="match status" value="1"/>
</dbReference>
<name>A0ABX3H4D0_PAEBO</name>
<proteinExistence type="predicted"/>
<dbReference type="Proteomes" id="UP000187412">
    <property type="component" value="Unassembled WGS sequence"/>
</dbReference>
<keyword evidence="2" id="KW-1185">Reference proteome</keyword>
<evidence type="ECO:0000313" key="2">
    <source>
        <dbReference type="Proteomes" id="UP000187412"/>
    </source>
</evidence>
<dbReference type="RefSeq" id="WP_076112865.1">
    <property type="nucleotide sequence ID" value="NZ_MPTB01000032.1"/>
</dbReference>
<dbReference type="EMBL" id="MPTB01000032">
    <property type="protein sequence ID" value="OMD44501.1"/>
    <property type="molecule type" value="Genomic_DNA"/>
</dbReference>
<evidence type="ECO:0008006" key="3">
    <source>
        <dbReference type="Google" id="ProtNLM"/>
    </source>
</evidence>
<gene>
    <name evidence="1" type="ORF">BSK56_22580</name>
</gene>
<protein>
    <recommendedName>
        <fullName evidence="3">ATP-grasp domain-containing protein</fullName>
    </recommendedName>
</protein>
<comment type="caution">
    <text evidence="1">The sequence shown here is derived from an EMBL/GenBank/DDBJ whole genome shotgun (WGS) entry which is preliminary data.</text>
</comment>